<accession>G4YW59</accession>
<evidence type="ECO:0008006" key="3">
    <source>
        <dbReference type="Google" id="ProtNLM"/>
    </source>
</evidence>
<feature type="non-terminal residue" evidence="1">
    <location>
        <position position="299"/>
    </location>
</feature>
<gene>
    <name evidence="1" type="ORF">PHYSODRAFT_414294</name>
</gene>
<dbReference type="EMBL" id="JH159152">
    <property type="protein sequence ID" value="EGZ24441.1"/>
    <property type="molecule type" value="Genomic_DNA"/>
</dbReference>
<evidence type="ECO:0000313" key="1">
    <source>
        <dbReference type="EMBL" id="EGZ24441.1"/>
    </source>
</evidence>
<sequence>MAAVTAQILDRYETKAPVMRAKRAERQQLCECHRAASDVLSRRHRSRREVHYDCTSLFCRRSEAFGSNPSFTEDGDDTSHYVCSVRDPDGGIRLRKPGLVEVSDADAADTDEEDPVPAGKRVICSVGGIETVSAGFIEDLPAELLIDSGAIASLVESRVLTRLGLTDAPLRSYHGRVNAVPGHKLRIRGEIDLPLCLGTLKTMRPFVAFRAVIDLDESTMTLKDTGEVLPLGTPRVEETYVSRIASTVRICPGGLALVASDVVGKAPENTTVLIEGLPELDENMKVARTLCSIREGKTI</sequence>
<dbReference type="GeneID" id="20651817"/>
<keyword evidence="2" id="KW-1185">Reference proteome</keyword>
<evidence type="ECO:0000313" key="2">
    <source>
        <dbReference type="Proteomes" id="UP000002640"/>
    </source>
</evidence>
<dbReference type="Proteomes" id="UP000002640">
    <property type="component" value="Unassembled WGS sequence"/>
</dbReference>
<dbReference type="KEGG" id="psoj:PHYSODRAFT_414294"/>
<name>G4YW59_PHYSP</name>
<organism evidence="1 2">
    <name type="scientific">Phytophthora sojae (strain P6497)</name>
    <name type="common">Soybean stem and root rot agent</name>
    <name type="synonym">Phytophthora megasperma f. sp. glycines</name>
    <dbReference type="NCBI Taxonomy" id="1094619"/>
    <lineage>
        <taxon>Eukaryota</taxon>
        <taxon>Sar</taxon>
        <taxon>Stramenopiles</taxon>
        <taxon>Oomycota</taxon>
        <taxon>Peronosporomycetes</taxon>
        <taxon>Peronosporales</taxon>
        <taxon>Peronosporaceae</taxon>
        <taxon>Phytophthora</taxon>
    </lineage>
</organism>
<dbReference type="AlphaFoldDB" id="G4YW59"/>
<reference evidence="1 2" key="1">
    <citation type="journal article" date="2006" name="Science">
        <title>Phytophthora genome sequences uncover evolutionary origins and mechanisms of pathogenesis.</title>
        <authorList>
            <person name="Tyler B.M."/>
            <person name="Tripathy S."/>
            <person name="Zhang X."/>
            <person name="Dehal P."/>
            <person name="Jiang R.H."/>
            <person name="Aerts A."/>
            <person name="Arredondo F.D."/>
            <person name="Baxter L."/>
            <person name="Bensasson D."/>
            <person name="Beynon J.L."/>
            <person name="Chapman J."/>
            <person name="Damasceno C.M."/>
            <person name="Dorrance A.E."/>
            <person name="Dou D."/>
            <person name="Dickerman A.W."/>
            <person name="Dubchak I.L."/>
            <person name="Garbelotto M."/>
            <person name="Gijzen M."/>
            <person name="Gordon S.G."/>
            <person name="Govers F."/>
            <person name="Grunwald N.J."/>
            <person name="Huang W."/>
            <person name="Ivors K.L."/>
            <person name="Jones R.W."/>
            <person name="Kamoun S."/>
            <person name="Krampis K."/>
            <person name="Lamour K.H."/>
            <person name="Lee M.K."/>
            <person name="McDonald W.H."/>
            <person name="Medina M."/>
            <person name="Meijer H.J."/>
            <person name="Nordberg E.K."/>
            <person name="Maclean D.J."/>
            <person name="Ospina-Giraldo M.D."/>
            <person name="Morris P.F."/>
            <person name="Phuntumart V."/>
            <person name="Putnam N.H."/>
            <person name="Rash S."/>
            <person name="Rose J.K."/>
            <person name="Sakihama Y."/>
            <person name="Salamov A.A."/>
            <person name="Savidor A."/>
            <person name="Scheuring C.F."/>
            <person name="Smith B.M."/>
            <person name="Sobral B.W."/>
            <person name="Terry A."/>
            <person name="Torto-Alalibo T.A."/>
            <person name="Win J."/>
            <person name="Xu Z."/>
            <person name="Zhang H."/>
            <person name="Grigoriev I.V."/>
            <person name="Rokhsar D.S."/>
            <person name="Boore J.L."/>
        </authorList>
    </citation>
    <scope>NUCLEOTIDE SEQUENCE [LARGE SCALE GENOMIC DNA]</scope>
    <source>
        <strain evidence="1 2">P6497</strain>
    </source>
</reference>
<dbReference type="RefSeq" id="XP_009519729.1">
    <property type="nucleotide sequence ID" value="XM_009521434.1"/>
</dbReference>
<dbReference type="InParanoid" id="G4YW59"/>
<proteinExistence type="predicted"/>
<protein>
    <recommendedName>
        <fullName evidence="3">Peptidase A2 domain-containing protein</fullName>
    </recommendedName>
</protein>